<reference evidence="3 4" key="1">
    <citation type="submission" date="2014-07" db="EMBL/GenBank/DDBJ databases">
        <title>Genomic and transcriptomic analysis on Apis cerana provide comprehensive insights into honey bee biology.</title>
        <authorList>
            <person name="Diao Q."/>
            <person name="Sun L."/>
            <person name="Zheng H."/>
            <person name="Zheng H."/>
            <person name="Xu S."/>
            <person name="Wang S."/>
            <person name="Zeng Z."/>
            <person name="Hu F."/>
            <person name="Su S."/>
            <person name="Wu J."/>
        </authorList>
    </citation>
    <scope>NUCLEOTIDE SEQUENCE [LARGE SCALE GENOMIC DNA]</scope>
    <source>
        <tissue evidence="3">Pupae without intestine</tissue>
    </source>
</reference>
<keyword evidence="4" id="KW-1185">Reference proteome</keyword>
<evidence type="ECO:0000313" key="4">
    <source>
        <dbReference type="Proteomes" id="UP000242457"/>
    </source>
</evidence>
<gene>
    <name evidence="3" type="ORF">APICC_00608</name>
</gene>
<dbReference type="OrthoDB" id="10065749at2759"/>
<protein>
    <recommendedName>
        <fullName evidence="5">MKRN2 opposite strand protein</fullName>
    </recommendedName>
</protein>
<proteinExistence type="predicted"/>
<dbReference type="Pfam" id="PF16044">
    <property type="entry name" value="DUF4796_C"/>
    <property type="match status" value="1"/>
</dbReference>
<dbReference type="Proteomes" id="UP000242457">
    <property type="component" value="Unassembled WGS sequence"/>
</dbReference>
<evidence type="ECO:0000313" key="3">
    <source>
        <dbReference type="EMBL" id="PBC33708.1"/>
    </source>
</evidence>
<evidence type="ECO:0000259" key="1">
    <source>
        <dbReference type="Pfam" id="PF16044"/>
    </source>
</evidence>
<organism evidence="3 4">
    <name type="scientific">Apis cerana cerana</name>
    <name type="common">Oriental honeybee</name>
    <dbReference type="NCBI Taxonomy" id="94128"/>
    <lineage>
        <taxon>Eukaryota</taxon>
        <taxon>Metazoa</taxon>
        <taxon>Ecdysozoa</taxon>
        <taxon>Arthropoda</taxon>
        <taxon>Hexapoda</taxon>
        <taxon>Insecta</taxon>
        <taxon>Pterygota</taxon>
        <taxon>Neoptera</taxon>
        <taxon>Endopterygota</taxon>
        <taxon>Hymenoptera</taxon>
        <taxon>Apocrita</taxon>
        <taxon>Aculeata</taxon>
        <taxon>Apoidea</taxon>
        <taxon>Anthophila</taxon>
        <taxon>Apidae</taxon>
        <taxon>Apis</taxon>
    </lineage>
</organism>
<name>A0A2A3EPQ0_APICC</name>
<feature type="domain" description="MKRN2 opposite strand protein-like N-terminal" evidence="2">
    <location>
        <begin position="7"/>
        <end position="31"/>
    </location>
</feature>
<sequence length="200" mass="23274">MASDSKILCFQHCCRKNVFCKSVPEICPICHVQIIDYKIIPFLIPYPYKNAAYEPHSIVVKPAHGNFLNDYHIVNDLHIGVTNSEGIVFEYDKVGLVVNDYSKWMNCIAINIIPSSWINHWNETLKIMIKDPKWKSENYDEVSMNCFNFVIEFINNLKYVNTNFIDKETICENLILPKLGDALTYNSLFMKLETTEFFIS</sequence>
<dbReference type="EMBL" id="KZ288198">
    <property type="protein sequence ID" value="PBC33708.1"/>
    <property type="molecule type" value="Genomic_DNA"/>
</dbReference>
<accession>A0A2A3EPQ0</accession>
<dbReference type="InterPro" id="IPR053922">
    <property type="entry name" value="MKRN2OS-like_N"/>
</dbReference>
<evidence type="ECO:0000259" key="2">
    <source>
        <dbReference type="Pfam" id="PF22795"/>
    </source>
</evidence>
<dbReference type="AlphaFoldDB" id="A0A2A3EPQ0"/>
<dbReference type="PANTHER" id="PTHR33963">
    <property type="entry name" value="MKRN2 OPPOSITE STRAND PROTEIN"/>
    <property type="match status" value="1"/>
</dbReference>
<dbReference type="InterPro" id="IPR032016">
    <property type="entry name" value="MKRN2OS-like"/>
</dbReference>
<dbReference type="Pfam" id="PF22795">
    <property type="entry name" value="DUF4796_N"/>
    <property type="match status" value="1"/>
</dbReference>
<dbReference type="PANTHER" id="PTHR33963:SF2">
    <property type="entry name" value="MKRN2 OPPOSITE STRAND PROTEIN"/>
    <property type="match status" value="1"/>
</dbReference>
<evidence type="ECO:0008006" key="5">
    <source>
        <dbReference type="Google" id="ProtNLM"/>
    </source>
</evidence>
<dbReference type="InterPro" id="IPR053921">
    <property type="entry name" value="MKRN2OS-like_C"/>
</dbReference>
<feature type="domain" description="MKRN2 opposite strand protein-like C-terminal" evidence="1">
    <location>
        <begin position="41"/>
        <end position="191"/>
    </location>
</feature>